<evidence type="ECO:0000313" key="2">
    <source>
        <dbReference type="EMBL" id="SDS99874.1"/>
    </source>
</evidence>
<dbReference type="eggNOG" id="ENOG5032RR4">
    <property type="taxonomic scope" value="Bacteria"/>
</dbReference>
<feature type="region of interest" description="Disordered" evidence="1">
    <location>
        <begin position="94"/>
        <end position="125"/>
    </location>
</feature>
<proteinExistence type="predicted"/>
<dbReference type="Proteomes" id="UP000182126">
    <property type="component" value="Chromosome I"/>
</dbReference>
<organism evidence="2 3">
    <name type="scientific">Microbacterium paraoxydans</name>
    <dbReference type="NCBI Taxonomy" id="199592"/>
    <lineage>
        <taxon>Bacteria</taxon>
        <taxon>Bacillati</taxon>
        <taxon>Actinomycetota</taxon>
        <taxon>Actinomycetes</taxon>
        <taxon>Micrococcales</taxon>
        <taxon>Microbacteriaceae</taxon>
        <taxon>Microbacterium</taxon>
    </lineage>
</organism>
<gene>
    <name evidence="2" type="ORF">SAMN04489809_3231</name>
</gene>
<reference evidence="2 3" key="1">
    <citation type="submission" date="2016-10" db="EMBL/GenBank/DDBJ databases">
        <authorList>
            <person name="de Groot N.N."/>
        </authorList>
    </citation>
    <scope>NUCLEOTIDE SEQUENCE [LARGE SCALE GENOMIC DNA]</scope>
    <source>
        <strain evidence="2 3">DSM 15019</strain>
    </source>
</reference>
<accession>A0A1H1WS09</accession>
<dbReference type="Pfam" id="PF12005">
    <property type="entry name" value="DUF3499"/>
    <property type="match status" value="1"/>
</dbReference>
<name>A0A1H1WS09_9MICO</name>
<protein>
    <recommendedName>
        <fullName evidence="4">DUF3499 domain-containing protein</fullName>
    </recommendedName>
</protein>
<feature type="region of interest" description="Disordered" evidence="1">
    <location>
        <begin position="1"/>
        <end position="22"/>
    </location>
</feature>
<evidence type="ECO:0000256" key="1">
    <source>
        <dbReference type="SAM" id="MobiDB-lite"/>
    </source>
</evidence>
<evidence type="ECO:0000313" key="3">
    <source>
        <dbReference type="Proteomes" id="UP000182126"/>
    </source>
</evidence>
<dbReference type="InterPro" id="IPR021888">
    <property type="entry name" value="DUF3499"/>
</dbReference>
<dbReference type="AlphaFoldDB" id="A0A1H1WS09"/>
<sequence>MRGVVVTGRKKAFDGDAEEDDPPLLTVEMPARHLAVGVVRRQRTDLEPDVLELRPRPAEELDRGADGEIEAIDAPIQRGERRLDDLAAPEAAVSAVPGTAASGGGGDGTATGHVEKSRRSGRFRRGTAAAVGWSRTLTGMDGRLCSKVGCAREAVATLTYDYGDQMAALGPLGAANDPQAHDLCAPHADRLSVPAGWLVVRHEALRA</sequence>
<evidence type="ECO:0008006" key="4">
    <source>
        <dbReference type="Google" id="ProtNLM"/>
    </source>
</evidence>
<dbReference type="EMBL" id="LT629770">
    <property type="protein sequence ID" value="SDS99874.1"/>
    <property type="molecule type" value="Genomic_DNA"/>
</dbReference>